<evidence type="ECO:0000313" key="2">
    <source>
        <dbReference type="Proteomes" id="UP000681317"/>
    </source>
</evidence>
<accession>A0ABN6FU06</accession>
<evidence type="ECO:0000313" key="1">
    <source>
        <dbReference type="EMBL" id="BCT93168.1"/>
    </source>
</evidence>
<organism evidence="1 2">
    <name type="scientific">Noviluteimonas caseinilytica</name>
    <dbReference type="NCBI Taxonomy" id="2675101"/>
    <lineage>
        <taxon>Bacteria</taxon>
        <taxon>Pseudomonadati</taxon>
        <taxon>Pseudomonadota</taxon>
        <taxon>Gammaproteobacteria</taxon>
        <taxon>Lysobacterales</taxon>
        <taxon>Lysobacteraceae</taxon>
        <taxon>Noviluteimonas</taxon>
    </lineage>
</organism>
<dbReference type="InterPro" id="IPR023393">
    <property type="entry name" value="START-like_dom_sf"/>
</dbReference>
<dbReference type="Pfam" id="PF10604">
    <property type="entry name" value="Polyketide_cyc2"/>
    <property type="match status" value="1"/>
</dbReference>
<reference evidence="1 2" key="1">
    <citation type="submission" date="2021-03" db="EMBL/GenBank/DDBJ databases">
        <title>Complete Genome Sequences of Two Lysobacter Strains Isolated from Sea Water (Lysobacter caseinilyticus) and Soil (Lysobacter helvus) in South Korea.</title>
        <authorList>
            <person name="Watanabe Y."/>
            <person name="Arakawa K."/>
        </authorList>
    </citation>
    <scope>NUCLEOTIDE SEQUENCE [LARGE SCALE GENOMIC DNA]</scope>
    <source>
        <strain evidence="1 2">KVB24</strain>
    </source>
</reference>
<sequence length="155" mass="17807">MRHHTVTEHVRVPILVAWQVLSDVRAWPEWTQTMESVDLEVGTHLVVGARVRIRQPHLRPATWTVTSCTPGCDFTWESRYPGVRVRAMHRLDPTSDGCTLRQDVHFEGLLGGLVARRLGRLTREYMQEEAEGFRRRCVLLHARGQTAAIAEREFA</sequence>
<name>A0ABN6FU06_9GAMM</name>
<dbReference type="Proteomes" id="UP000681317">
    <property type="component" value="Chromosome"/>
</dbReference>
<dbReference type="SUPFAM" id="SSF55961">
    <property type="entry name" value="Bet v1-like"/>
    <property type="match status" value="1"/>
</dbReference>
<dbReference type="EMBL" id="AP024545">
    <property type="protein sequence ID" value="BCT93168.1"/>
    <property type="molecule type" value="Genomic_DNA"/>
</dbReference>
<protein>
    <recommendedName>
        <fullName evidence="3">Polyketide cyclase</fullName>
    </recommendedName>
</protein>
<dbReference type="InterPro" id="IPR019587">
    <property type="entry name" value="Polyketide_cyclase/dehydratase"/>
</dbReference>
<proteinExistence type="predicted"/>
<keyword evidence="2" id="KW-1185">Reference proteome</keyword>
<dbReference type="RefSeq" id="WP_213434110.1">
    <property type="nucleotide sequence ID" value="NZ_AP024545.1"/>
</dbReference>
<dbReference type="Gene3D" id="3.30.530.20">
    <property type="match status" value="1"/>
</dbReference>
<gene>
    <name evidence="1" type="ORF">LYSCAS_21920</name>
</gene>
<evidence type="ECO:0008006" key="3">
    <source>
        <dbReference type="Google" id="ProtNLM"/>
    </source>
</evidence>